<dbReference type="AlphaFoldDB" id="A0A1M6J4U0"/>
<dbReference type="Proteomes" id="UP000184232">
    <property type="component" value="Unassembled WGS sequence"/>
</dbReference>
<evidence type="ECO:0000313" key="2">
    <source>
        <dbReference type="Proteomes" id="UP000184232"/>
    </source>
</evidence>
<sequence>MKSFVFIIAFLFLVRPLIPVIDYVVNYEYISTKLCENKDKPELNCNGKCHVAKKISESTNSDNTNKLKSNSEVEILFFQTDNFDFRKFIFHTKSITKFHYENLYFHMSSSDYFHPPC</sequence>
<evidence type="ECO:0000313" key="1">
    <source>
        <dbReference type="EMBL" id="SHJ41720.1"/>
    </source>
</evidence>
<name>A0A1M6J4U0_9FLAO</name>
<dbReference type="RefSeq" id="WP_072784520.1">
    <property type="nucleotide sequence ID" value="NZ_FQZH01000003.1"/>
</dbReference>
<protein>
    <submittedName>
        <fullName evidence="1">Uncharacterized protein</fullName>
    </submittedName>
</protein>
<dbReference type="EMBL" id="FQZH01000003">
    <property type="protein sequence ID" value="SHJ41720.1"/>
    <property type="molecule type" value="Genomic_DNA"/>
</dbReference>
<dbReference type="STRING" id="683124.SAMN05444337_1969"/>
<accession>A0A1M6J4U0</accession>
<dbReference type="OrthoDB" id="980645at2"/>
<proteinExistence type="predicted"/>
<keyword evidence="2" id="KW-1185">Reference proteome</keyword>
<organism evidence="1 2">
    <name type="scientific">Flavobacterium haoranii</name>
    <dbReference type="NCBI Taxonomy" id="683124"/>
    <lineage>
        <taxon>Bacteria</taxon>
        <taxon>Pseudomonadati</taxon>
        <taxon>Bacteroidota</taxon>
        <taxon>Flavobacteriia</taxon>
        <taxon>Flavobacteriales</taxon>
        <taxon>Flavobacteriaceae</taxon>
        <taxon>Flavobacterium</taxon>
    </lineage>
</organism>
<reference evidence="1 2" key="1">
    <citation type="submission" date="2016-11" db="EMBL/GenBank/DDBJ databases">
        <authorList>
            <person name="Jaros S."/>
            <person name="Januszkiewicz K."/>
            <person name="Wedrychowicz H."/>
        </authorList>
    </citation>
    <scope>NUCLEOTIDE SEQUENCE [LARGE SCALE GENOMIC DNA]</scope>
    <source>
        <strain evidence="1 2">DSM 22807</strain>
    </source>
</reference>
<gene>
    <name evidence="1" type="ORF">SAMN05444337_1969</name>
</gene>